<dbReference type="Pfam" id="PF02537">
    <property type="entry name" value="CRCB"/>
    <property type="match status" value="1"/>
</dbReference>
<evidence type="ECO:0000313" key="12">
    <source>
        <dbReference type="EMBL" id="KAA1261208.1"/>
    </source>
</evidence>
<dbReference type="AlphaFoldDB" id="A0A5B1CJD3"/>
<feature type="transmembrane region" description="Helical" evidence="11">
    <location>
        <begin position="103"/>
        <end position="125"/>
    </location>
</feature>
<keyword evidence="11" id="KW-0479">Metal-binding</keyword>
<evidence type="ECO:0000256" key="1">
    <source>
        <dbReference type="ARBA" id="ARBA00004651"/>
    </source>
</evidence>
<protein>
    <recommendedName>
        <fullName evidence="11">Fluoride-specific ion channel FluC</fullName>
    </recommendedName>
</protein>
<dbReference type="GO" id="GO:0140114">
    <property type="term" value="P:cellular detoxification of fluoride"/>
    <property type="evidence" value="ECO:0007669"/>
    <property type="project" value="UniProtKB-UniRule"/>
</dbReference>
<keyword evidence="11" id="KW-0813">Transport</keyword>
<accession>A0A5B1CJD3</accession>
<keyword evidence="13" id="KW-1185">Reference proteome</keyword>
<evidence type="ECO:0000256" key="2">
    <source>
        <dbReference type="ARBA" id="ARBA00022475"/>
    </source>
</evidence>
<keyword evidence="4 11" id="KW-0812">Transmembrane</keyword>
<comment type="activity regulation">
    <text evidence="11">Na(+) is not transported, but it plays an essential structural role and its presence is essential for fluoride channel function.</text>
</comment>
<evidence type="ECO:0000256" key="9">
    <source>
        <dbReference type="ARBA" id="ARBA00035120"/>
    </source>
</evidence>
<keyword evidence="3" id="KW-0997">Cell inner membrane</keyword>
<evidence type="ECO:0000256" key="5">
    <source>
        <dbReference type="ARBA" id="ARBA00022989"/>
    </source>
</evidence>
<dbReference type="Proteomes" id="UP000322699">
    <property type="component" value="Unassembled WGS sequence"/>
</dbReference>
<keyword evidence="6 11" id="KW-0406">Ion transport</keyword>
<organism evidence="12 13">
    <name type="scientific">Rubripirellula obstinata</name>
    <dbReference type="NCBI Taxonomy" id="406547"/>
    <lineage>
        <taxon>Bacteria</taxon>
        <taxon>Pseudomonadati</taxon>
        <taxon>Planctomycetota</taxon>
        <taxon>Planctomycetia</taxon>
        <taxon>Pirellulales</taxon>
        <taxon>Pirellulaceae</taxon>
        <taxon>Rubripirellula</taxon>
    </lineage>
</organism>
<proteinExistence type="inferred from homology"/>
<keyword evidence="2 11" id="KW-1003">Cell membrane</keyword>
<feature type="binding site" evidence="11">
    <location>
        <position position="82"/>
    </location>
    <ligand>
        <name>Na(+)</name>
        <dbReference type="ChEBI" id="CHEBI:29101"/>
        <note>structural</note>
    </ligand>
</feature>
<evidence type="ECO:0000256" key="7">
    <source>
        <dbReference type="ARBA" id="ARBA00023136"/>
    </source>
</evidence>
<feature type="binding site" evidence="11">
    <location>
        <position position="85"/>
    </location>
    <ligand>
        <name>Na(+)</name>
        <dbReference type="ChEBI" id="CHEBI:29101"/>
        <note>structural</note>
    </ligand>
</feature>
<dbReference type="PANTHER" id="PTHR28259">
    <property type="entry name" value="FLUORIDE EXPORT PROTEIN 1-RELATED"/>
    <property type="match status" value="1"/>
</dbReference>
<gene>
    <name evidence="11 12" type="primary">crcB</name>
    <name evidence="11" type="synonym">fluC</name>
    <name evidence="12" type="ORF">LF1_37540</name>
</gene>
<reference evidence="12 13" key="1">
    <citation type="submission" date="2019-08" db="EMBL/GenBank/DDBJ databases">
        <title>Deep-cultivation of Planctomycetes and their phenomic and genomic characterization uncovers novel biology.</title>
        <authorList>
            <person name="Wiegand S."/>
            <person name="Jogler M."/>
            <person name="Boedeker C."/>
            <person name="Pinto D."/>
            <person name="Vollmers J."/>
            <person name="Rivas-Marin E."/>
            <person name="Kohn T."/>
            <person name="Peeters S.H."/>
            <person name="Heuer A."/>
            <person name="Rast P."/>
            <person name="Oberbeckmann S."/>
            <person name="Bunk B."/>
            <person name="Jeske O."/>
            <person name="Meyerdierks A."/>
            <person name="Storesund J.E."/>
            <person name="Kallscheuer N."/>
            <person name="Luecker S."/>
            <person name="Lage O.M."/>
            <person name="Pohl T."/>
            <person name="Merkel B.J."/>
            <person name="Hornburger P."/>
            <person name="Mueller R.-W."/>
            <person name="Bruemmer F."/>
            <person name="Labrenz M."/>
            <person name="Spormann A.M."/>
            <person name="Op Den Camp H."/>
            <person name="Overmann J."/>
            <person name="Amann R."/>
            <person name="Jetten M.S.M."/>
            <person name="Mascher T."/>
            <person name="Medema M.H."/>
            <person name="Devos D.P."/>
            <person name="Kaster A.-K."/>
            <person name="Ovreas L."/>
            <person name="Rohde M."/>
            <person name="Galperin M.Y."/>
            <person name="Jogler C."/>
        </authorList>
    </citation>
    <scope>NUCLEOTIDE SEQUENCE [LARGE SCALE GENOMIC DNA]</scope>
    <source>
        <strain evidence="12 13">LF1</strain>
    </source>
</reference>
<keyword evidence="5 11" id="KW-1133">Transmembrane helix</keyword>
<comment type="similarity">
    <text evidence="9 11">Belongs to the fluoride channel Fluc/FEX (TC 1.A.43) family.</text>
</comment>
<dbReference type="GO" id="GO:0005886">
    <property type="term" value="C:plasma membrane"/>
    <property type="evidence" value="ECO:0007669"/>
    <property type="project" value="UniProtKB-SubCell"/>
</dbReference>
<dbReference type="PANTHER" id="PTHR28259:SF1">
    <property type="entry name" value="FLUORIDE EXPORT PROTEIN 1-RELATED"/>
    <property type="match status" value="1"/>
</dbReference>
<name>A0A5B1CJD3_9BACT</name>
<comment type="catalytic activity">
    <reaction evidence="10">
        <text>fluoride(in) = fluoride(out)</text>
        <dbReference type="Rhea" id="RHEA:76159"/>
        <dbReference type="ChEBI" id="CHEBI:17051"/>
    </reaction>
    <physiologicalReaction direction="left-to-right" evidence="10">
        <dbReference type="Rhea" id="RHEA:76160"/>
    </physiologicalReaction>
</comment>
<evidence type="ECO:0000313" key="13">
    <source>
        <dbReference type="Proteomes" id="UP000322699"/>
    </source>
</evidence>
<dbReference type="EMBL" id="VRLW01000001">
    <property type="protein sequence ID" value="KAA1261208.1"/>
    <property type="molecule type" value="Genomic_DNA"/>
</dbReference>
<feature type="transmembrane region" description="Helical" evidence="11">
    <location>
        <begin position="7"/>
        <end position="31"/>
    </location>
</feature>
<dbReference type="HAMAP" id="MF_00454">
    <property type="entry name" value="FluC"/>
    <property type="match status" value="1"/>
</dbReference>
<dbReference type="GO" id="GO:0062054">
    <property type="term" value="F:fluoride channel activity"/>
    <property type="evidence" value="ECO:0007669"/>
    <property type="project" value="UniProtKB-UniRule"/>
</dbReference>
<evidence type="ECO:0000256" key="11">
    <source>
        <dbReference type="HAMAP-Rule" id="MF_00454"/>
    </source>
</evidence>
<comment type="caution">
    <text evidence="12">The sequence shown here is derived from an EMBL/GenBank/DDBJ whole genome shotgun (WGS) entry which is preliminary data.</text>
</comment>
<evidence type="ECO:0000256" key="4">
    <source>
        <dbReference type="ARBA" id="ARBA00022692"/>
    </source>
</evidence>
<evidence type="ECO:0000256" key="6">
    <source>
        <dbReference type="ARBA" id="ARBA00023065"/>
    </source>
</evidence>
<evidence type="ECO:0000256" key="8">
    <source>
        <dbReference type="ARBA" id="ARBA00023303"/>
    </source>
</evidence>
<dbReference type="OrthoDB" id="9815830at2"/>
<evidence type="ECO:0000256" key="10">
    <source>
        <dbReference type="ARBA" id="ARBA00035585"/>
    </source>
</evidence>
<sequence length="133" mass="13710">MTTWLNIVAVAGGGAIGSVCRYLLALFAALIPGGSSLWGTIAANVIGCALIGGFATYVDIRNSGQEVFPERLQLAIQVGFLGGLTTYSTFAAEKAMLIGSGRIGLGTAYIAANILLGWLVLVLAAEGVKSWMD</sequence>
<keyword evidence="7 11" id="KW-0472">Membrane</keyword>
<comment type="function">
    <text evidence="11">Fluoride-specific ion channel. Important for reducing fluoride concentration in the cell, thus reducing its toxicity.</text>
</comment>
<keyword evidence="8 11" id="KW-0407">Ion channel</keyword>
<dbReference type="RefSeq" id="WP_068267407.1">
    <property type="nucleotide sequence ID" value="NZ_LWSK01000201.1"/>
</dbReference>
<keyword evidence="11" id="KW-0915">Sodium</keyword>
<feature type="transmembrane region" description="Helical" evidence="11">
    <location>
        <begin position="37"/>
        <end position="60"/>
    </location>
</feature>
<comment type="subcellular location">
    <subcellularLocation>
        <location evidence="1 11">Cell membrane</location>
        <topology evidence="1 11">Multi-pass membrane protein</topology>
    </subcellularLocation>
</comment>
<dbReference type="GO" id="GO:0046872">
    <property type="term" value="F:metal ion binding"/>
    <property type="evidence" value="ECO:0007669"/>
    <property type="project" value="UniProtKB-KW"/>
</dbReference>
<evidence type="ECO:0000256" key="3">
    <source>
        <dbReference type="ARBA" id="ARBA00022519"/>
    </source>
</evidence>
<dbReference type="InterPro" id="IPR003691">
    <property type="entry name" value="FluC"/>
</dbReference>